<organism evidence="1 2">
    <name type="scientific">Lagenidium giganteum</name>
    <dbReference type="NCBI Taxonomy" id="4803"/>
    <lineage>
        <taxon>Eukaryota</taxon>
        <taxon>Sar</taxon>
        <taxon>Stramenopiles</taxon>
        <taxon>Oomycota</taxon>
        <taxon>Peronosporomycetes</taxon>
        <taxon>Pythiales</taxon>
        <taxon>Pythiaceae</taxon>
    </lineage>
</organism>
<dbReference type="GO" id="GO:0005249">
    <property type="term" value="F:voltage-gated potassium channel activity"/>
    <property type="evidence" value="ECO:0007669"/>
    <property type="project" value="TreeGrafter"/>
</dbReference>
<reference evidence="1" key="2">
    <citation type="journal article" date="2023" name="Microbiol Resour">
        <title>Decontamination and Annotation of the Draft Genome Sequence of the Oomycete Lagenidium giganteum ARSEF 373.</title>
        <authorList>
            <person name="Morgan W.R."/>
            <person name="Tartar A."/>
        </authorList>
    </citation>
    <scope>NUCLEOTIDE SEQUENCE</scope>
    <source>
        <strain evidence="1">ARSEF 373</strain>
    </source>
</reference>
<proteinExistence type="predicted"/>
<accession>A0AAV2Z149</accession>
<dbReference type="EMBL" id="DAKRPA010000106">
    <property type="protein sequence ID" value="DAZ98459.1"/>
    <property type="molecule type" value="Genomic_DNA"/>
</dbReference>
<evidence type="ECO:0000313" key="1">
    <source>
        <dbReference type="EMBL" id="DAZ98459.1"/>
    </source>
</evidence>
<dbReference type="GO" id="GO:0042391">
    <property type="term" value="P:regulation of membrane potential"/>
    <property type="evidence" value="ECO:0007669"/>
    <property type="project" value="TreeGrafter"/>
</dbReference>
<feature type="non-terminal residue" evidence="1">
    <location>
        <position position="222"/>
    </location>
</feature>
<dbReference type="AlphaFoldDB" id="A0AAV2Z149"/>
<reference evidence="1" key="1">
    <citation type="submission" date="2022-11" db="EMBL/GenBank/DDBJ databases">
        <authorList>
            <person name="Morgan W.R."/>
            <person name="Tartar A."/>
        </authorList>
    </citation>
    <scope>NUCLEOTIDE SEQUENCE</scope>
    <source>
        <strain evidence="1">ARSEF 373</strain>
    </source>
</reference>
<gene>
    <name evidence="1" type="ORF">N0F65_001160</name>
</gene>
<keyword evidence="2" id="KW-1185">Reference proteome</keyword>
<sequence length="222" mass="24872">MLKPLQNASSVADEDDNAISRRCSVSSISIDMPSAETRQKLLMRWVRQWLPIAPVVGRPEQQVSTNEVFPLASGNGTGDWHPLTINHESMYKDAWDTVVIIVVVADAFIAPFAASFDYNTSAVTAFANLETLVYGLDMVVQMMSSYTDEHGTVITGPRKTIPHYGVAMLIASIDEEEDTYKKKMISTSERCKFLGIPDKLARRIQTYYEHLYRETKTINGDS</sequence>
<dbReference type="PANTHER" id="PTHR10217:SF435">
    <property type="entry name" value="POTASSIUM VOLTAGE-GATED CHANNEL PROTEIN EAG"/>
    <property type="match status" value="1"/>
</dbReference>
<dbReference type="InterPro" id="IPR050818">
    <property type="entry name" value="KCNH_animal-type"/>
</dbReference>
<dbReference type="Proteomes" id="UP001146120">
    <property type="component" value="Unassembled WGS sequence"/>
</dbReference>
<evidence type="ECO:0000313" key="2">
    <source>
        <dbReference type="Proteomes" id="UP001146120"/>
    </source>
</evidence>
<comment type="caution">
    <text evidence="1">The sequence shown here is derived from an EMBL/GenBank/DDBJ whole genome shotgun (WGS) entry which is preliminary data.</text>
</comment>
<dbReference type="GO" id="GO:0005886">
    <property type="term" value="C:plasma membrane"/>
    <property type="evidence" value="ECO:0007669"/>
    <property type="project" value="TreeGrafter"/>
</dbReference>
<dbReference type="PANTHER" id="PTHR10217">
    <property type="entry name" value="VOLTAGE AND LIGAND GATED POTASSIUM CHANNEL"/>
    <property type="match status" value="1"/>
</dbReference>
<protein>
    <submittedName>
        <fullName evidence="1">Uncharacterized protein</fullName>
    </submittedName>
</protein>
<dbReference type="Gene3D" id="1.10.287.630">
    <property type="entry name" value="Helix hairpin bin"/>
    <property type="match status" value="1"/>
</dbReference>
<name>A0AAV2Z149_9STRA</name>